<keyword evidence="1" id="KW-1133">Transmembrane helix</keyword>
<protein>
    <submittedName>
        <fullName evidence="3">PH domain-containing protein</fullName>
    </submittedName>
</protein>
<dbReference type="RefSeq" id="WP_152888260.1">
    <property type="nucleotide sequence ID" value="NZ_WHJC01000037.1"/>
</dbReference>
<dbReference type="EMBL" id="WHJC01000037">
    <property type="protein sequence ID" value="MPQ43072.1"/>
    <property type="molecule type" value="Genomic_DNA"/>
</dbReference>
<proteinExistence type="predicted"/>
<organism evidence="3 4">
    <name type="scientific">Clostridium tarantellae</name>
    <dbReference type="NCBI Taxonomy" id="39493"/>
    <lineage>
        <taxon>Bacteria</taxon>
        <taxon>Bacillati</taxon>
        <taxon>Bacillota</taxon>
        <taxon>Clostridia</taxon>
        <taxon>Eubacteriales</taxon>
        <taxon>Clostridiaceae</taxon>
        <taxon>Clostridium</taxon>
    </lineage>
</organism>
<dbReference type="AlphaFoldDB" id="A0A6I1MLG6"/>
<reference evidence="3 4" key="1">
    <citation type="submission" date="2019-10" db="EMBL/GenBank/DDBJ databases">
        <title>The Genome Sequence of Clostridium tarantellae Isolated from Fish Brain.</title>
        <authorList>
            <person name="Bano L."/>
            <person name="Kiel M."/>
            <person name="Sales G."/>
            <person name="Doxey A.C."/>
            <person name="Mansfield M.J."/>
            <person name="Schiavone M."/>
            <person name="Rossetto O."/>
            <person name="Pirazzini M."/>
            <person name="Dobrindt U."/>
            <person name="Montecucco C."/>
        </authorList>
    </citation>
    <scope>NUCLEOTIDE SEQUENCE [LARGE SCALE GENOMIC DNA]</scope>
    <source>
        <strain evidence="3 4">DSM 3997</strain>
    </source>
</reference>
<feature type="domain" description="YdbS-like PH" evidence="2">
    <location>
        <begin position="269"/>
        <end position="329"/>
    </location>
</feature>
<gene>
    <name evidence="3" type="ORF">GBZ86_04770</name>
</gene>
<accession>A0A6I1MLG6</accession>
<keyword evidence="4" id="KW-1185">Reference proteome</keyword>
<feature type="transmembrane region" description="Helical" evidence="1">
    <location>
        <begin position="368"/>
        <end position="385"/>
    </location>
</feature>
<name>A0A6I1MLG6_9CLOT</name>
<comment type="caution">
    <text evidence="3">The sequence shown here is derived from an EMBL/GenBank/DDBJ whole genome shotgun (WGS) entry which is preliminary data.</text>
</comment>
<feature type="transmembrane region" description="Helical" evidence="1">
    <location>
        <begin position="18"/>
        <end position="34"/>
    </location>
</feature>
<evidence type="ECO:0000313" key="3">
    <source>
        <dbReference type="EMBL" id="MPQ43072.1"/>
    </source>
</evidence>
<evidence type="ECO:0000313" key="4">
    <source>
        <dbReference type="Proteomes" id="UP000430345"/>
    </source>
</evidence>
<dbReference type="PANTHER" id="PTHR34473">
    <property type="entry name" value="UPF0699 TRANSMEMBRANE PROTEIN YDBS"/>
    <property type="match status" value="1"/>
</dbReference>
<feature type="transmembrane region" description="Helical" evidence="1">
    <location>
        <begin position="173"/>
        <end position="193"/>
    </location>
</feature>
<dbReference type="Pfam" id="PF03703">
    <property type="entry name" value="bPH_2"/>
    <property type="match status" value="3"/>
</dbReference>
<keyword evidence="1" id="KW-0812">Transmembrane</keyword>
<evidence type="ECO:0000259" key="2">
    <source>
        <dbReference type="Pfam" id="PF03703"/>
    </source>
</evidence>
<feature type="transmembrane region" description="Helical" evidence="1">
    <location>
        <begin position="40"/>
        <end position="58"/>
    </location>
</feature>
<dbReference type="OrthoDB" id="1932701at2"/>
<feature type="transmembrane region" description="Helical" evidence="1">
    <location>
        <begin position="391"/>
        <end position="409"/>
    </location>
</feature>
<sequence>MYSFEESKRNHWTSIQKYIIEILTQIFFIFLVLLKNFGIIGLLIGVIIVLIIATLKWWKTIFYIKEDTIIYEKGILCKNKKTIPFNKITAINTEKNLVNRIFNTCTLKIDTGAATEKKAELILILNESLAEEFNKLLFNSKCKMIDSKEEHIGSNKNKIEVIDKYINVSLKEIVIYSLTTNKFAWILGIIAIWNKINDIISKSIMGKVNSKVNGVVMNAKDTILDNASWFIKIKYLILLIIIVYIIATIVSIVINFIKFNDFKLYKIKNKLNVEYGLITRKKYLLPIKKIQAVKLKQNIIQQFLGVYSIEVVIIGYGDSNDKKAIIYPIANKNIVKKIIKDFLPKFSFNGQIHNTSLKCFSKFIVKRCVFSMIFMFIILHFISFIPMVYKYSLIILLTLVQFILGCINYKNNFLGVSKNNVIASSGSIKKITYLIMQNNIQSITKEQNPLQRLINVCTYKIDICTNSFGQVVIVKHLKETIFNELEENLKF</sequence>
<keyword evidence="1" id="KW-0472">Membrane</keyword>
<feature type="domain" description="YdbS-like PH" evidence="2">
    <location>
        <begin position="410"/>
        <end position="462"/>
    </location>
</feature>
<evidence type="ECO:0000256" key="1">
    <source>
        <dbReference type="SAM" id="Phobius"/>
    </source>
</evidence>
<dbReference type="PIRSF" id="PIRSF026631">
    <property type="entry name" value="UCP026631"/>
    <property type="match status" value="1"/>
</dbReference>
<dbReference type="InterPro" id="IPR014529">
    <property type="entry name" value="UCP026631"/>
</dbReference>
<feature type="domain" description="YdbS-like PH" evidence="2">
    <location>
        <begin position="57"/>
        <end position="133"/>
    </location>
</feature>
<dbReference type="InterPro" id="IPR005182">
    <property type="entry name" value="YdbS-like_PH"/>
</dbReference>
<dbReference type="Proteomes" id="UP000430345">
    <property type="component" value="Unassembled WGS sequence"/>
</dbReference>
<dbReference type="PANTHER" id="PTHR34473:SF2">
    <property type="entry name" value="UPF0699 TRANSMEMBRANE PROTEIN YDBT"/>
    <property type="match status" value="1"/>
</dbReference>
<feature type="transmembrane region" description="Helical" evidence="1">
    <location>
        <begin position="235"/>
        <end position="257"/>
    </location>
</feature>